<feature type="region of interest" description="Disordered" evidence="1">
    <location>
        <begin position="1"/>
        <end position="44"/>
    </location>
</feature>
<protein>
    <submittedName>
        <fullName evidence="2">Uncharacterized protein</fullName>
    </submittedName>
</protein>
<dbReference type="STRING" id="5601.A0A0D2FCK4"/>
<dbReference type="EMBL" id="KN846960">
    <property type="protein sequence ID" value="KIW65753.1"/>
    <property type="molecule type" value="Genomic_DNA"/>
</dbReference>
<proteinExistence type="predicted"/>
<sequence length="859" mass="97593">MMGQSRRRSGRSHSVEISQAPKFRPSHRSSSAGPSLIRNPDESFETSETLRVRIFRDVKSQLDSRGVDTRPMTLSSMNAFLPKPHDNELRRDIFRRFLSVPITVSDHELAQIFRMKRSRNSDGLQKGPVCYYRSWSITKQQLQTMIQGLKRNLFNFPQLESWTSQLRGMDQHERVWIRYVGQTASFTPFQRCAKSTKGPKARAILSNEFKRHYEALDLDRAKDVRVFILCDTGTSWLFKKCSSGLLARSNGRTADSFERFLITLFGSSSLLNTQAGGYRLSFNPSTSETTMLSTIGTTVMHTVSQSVSKNMDSQIKARLSAITVIICDQIRRKLPKGELTEATLQYVNNHYVKQAASETFHAHCIAAIIGEAVTEQAIRENTRFFDGSSASRDTIIGYLEECLACESSFSTSNDLDDLLRLVSFTNVFHWPGQPSRKPDSEVKKILHTHLAAVAPLLTITLSERTLSNCLPRATRDLLDKIGTARMECVGDDAEKTWTILLPQYHPGYDARTDQSTSFRRLYFQCWIQVWVYIDTALTVLISEPNLTADRYSLCRYIMACAEARLEAVGFEKALSNAKKAFAERLGSKARAHAKRSFSETESTADPSSQPLMQLVAEKRAYLDKLDRFPKTFGEPGSQQRAKWSSKQWVTNNKDLQNALKIFTKQEWKSYATNIPAGYYVPVCLDALKEPTNLPQAIQGLLHEKAVERNADIAMMTTDVRCEMLQAIALDMVQNRERSKKIKKRKEEVYVINTLDKLDLATWTGKSTFKCEGIDGTVRKIIFPNNRSLFRRKSQFSRRMLEFQDDGISVKNEHGQVIYPLDSPKVGVGIPIDKLDEFAENLKWLWEQAMAVRAPVGLTM</sequence>
<dbReference type="Proteomes" id="UP000054266">
    <property type="component" value="Unassembled WGS sequence"/>
</dbReference>
<gene>
    <name evidence="2" type="ORF">PV04_07980</name>
</gene>
<evidence type="ECO:0000313" key="2">
    <source>
        <dbReference type="EMBL" id="KIW65753.1"/>
    </source>
</evidence>
<reference evidence="2 3" key="1">
    <citation type="submission" date="2015-01" db="EMBL/GenBank/DDBJ databases">
        <title>The Genome Sequence of Capronia semiimmersa CBS27337.</title>
        <authorList>
            <consortium name="The Broad Institute Genomics Platform"/>
            <person name="Cuomo C."/>
            <person name="de Hoog S."/>
            <person name="Gorbushina A."/>
            <person name="Stielow B."/>
            <person name="Teixiera M."/>
            <person name="Abouelleil A."/>
            <person name="Chapman S.B."/>
            <person name="Priest M."/>
            <person name="Young S.K."/>
            <person name="Wortman J."/>
            <person name="Nusbaum C."/>
            <person name="Birren B."/>
        </authorList>
    </citation>
    <scope>NUCLEOTIDE SEQUENCE [LARGE SCALE GENOMIC DNA]</scope>
    <source>
        <strain evidence="2 3">CBS 27337</strain>
    </source>
</reference>
<evidence type="ECO:0000256" key="1">
    <source>
        <dbReference type="SAM" id="MobiDB-lite"/>
    </source>
</evidence>
<evidence type="ECO:0000313" key="3">
    <source>
        <dbReference type="Proteomes" id="UP000054266"/>
    </source>
</evidence>
<dbReference type="HOGENOM" id="CLU_355263_0_0_1"/>
<name>A0A0D2FCK4_9EURO</name>
<accession>A0A0D2FCK4</accession>
<feature type="compositionally biased region" description="Basic residues" evidence="1">
    <location>
        <begin position="1"/>
        <end position="11"/>
    </location>
</feature>
<keyword evidence="3" id="KW-1185">Reference proteome</keyword>
<organism evidence="2 3">
    <name type="scientific">Phialophora macrospora</name>
    <dbReference type="NCBI Taxonomy" id="1851006"/>
    <lineage>
        <taxon>Eukaryota</taxon>
        <taxon>Fungi</taxon>
        <taxon>Dikarya</taxon>
        <taxon>Ascomycota</taxon>
        <taxon>Pezizomycotina</taxon>
        <taxon>Eurotiomycetes</taxon>
        <taxon>Chaetothyriomycetidae</taxon>
        <taxon>Chaetothyriales</taxon>
        <taxon>Herpotrichiellaceae</taxon>
        <taxon>Phialophora</taxon>
    </lineage>
</organism>
<dbReference type="AlphaFoldDB" id="A0A0D2FCK4"/>